<proteinExistence type="predicted"/>
<reference evidence="2 3" key="1">
    <citation type="journal article" date="2018" name="Nat. Ecol. Evol.">
        <title>Pezizomycetes genomes reveal the molecular basis of ectomycorrhizal truffle lifestyle.</title>
        <authorList>
            <person name="Murat C."/>
            <person name="Payen T."/>
            <person name="Noel B."/>
            <person name="Kuo A."/>
            <person name="Morin E."/>
            <person name="Chen J."/>
            <person name="Kohler A."/>
            <person name="Krizsan K."/>
            <person name="Balestrini R."/>
            <person name="Da Silva C."/>
            <person name="Montanini B."/>
            <person name="Hainaut M."/>
            <person name="Levati E."/>
            <person name="Barry K.W."/>
            <person name="Belfiori B."/>
            <person name="Cichocki N."/>
            <person name="Clum A."/>
            <person name="Dockter R.B."/>
            <person name="Fauchery L."/>
            <person name="Guy J."/>
            <person name="Iotti M."/>
            <person name="Le Tacon F."/>
            <person name="Lindquist E.A."/>
            <person name="Lipzen A."/>
            <person name="Malagnac F."/>
            <person name="Mello A."/>
            <person name="Molinier V."/>
            <person name="Miyauchi S."/>
            <person name="Poulain J."/>
            <person name="Riccioni C."/>
            <person name="Rubini A."/>
            <person name="Sitrit Y."/>
            <person name="Splivallo R."/>
            <person name="Traeger S."/>
            <person name="Wang M."/>
            <person name="Zifcakova L."/>
            <person name="Wipf D."/>
            <person name="Zambonelli A."/>
            <person name="Paolocci F."/>
            <person name="Nowrousian M."/>
            <person name="Ottonello S."/>
            <person name="Baldrian P."/>
            <person name="Spatafora J.W."/>
            <person name="Henrissat B."/>
            <person name="Nagy L.G."/>
            <person name="Aury J.M."/>
            <person name="Wincker P."/>
            <person name="Grigoriev I.V."/>
            <person name="Bonfante P."/>
            <person name="Martin F.M."/>
        </authorList>
    </citation>
    <scope>NUCLEOTIDE SEQUENCE [LARGE SCALE GENOMIC DNA]</scope>
    <source>
        <strain evidence="2 3">RN42</strain>
    </source>
</reference>
<sequence>MSPRGQSSSSGWRRKSALPATYPPRPKPNTRQSIDWLRDKARNQDGPPAPAQPSPKLAPKLPTPRKCTILQLPVELRLEIFKLLPTAFTLLVLSKTHALFRAEIQDSPGIFTRLPGYQESGRSFTLSNIKLLFLWEVRLLARMSKDSKVRMAGVGLPVACWRCRYIFRRAGECWECWCKGGALV</sequence>
<protein>
    <recommendedName>
        <fullName evidence="4">F-box domain-containing protein</fullName>
    </recommendedName>
</protein>
<dbReference type="EMBL" id="ML119712">
    <property type="protein sequence ID" value="RPA78368.1"/>
    <property type="molecule type" value="Genomic_DNA"/>
</dbReference>
<dbReference type="AlphaFoldDB" id="A0A3N4I0Z2"/>
<name>A0A3N4I0Z2_ASCIM</name>
<evidence type="ECO:0000256" key="1">
    <source>
        <dbReference type="SAM" id="MobiDB-lite"/>
    </source>
</evidence>
<gene>
    <name evidence="2" type="ORF">BJ508DRAFT_329310</name>
</gene>
<evidence type="ECO:0000313" key="3">
    <source>
        <dbReference type="Proteomes" id="UP000275078"/>
    </source>
</evidence>
<dbReference type="Proteomes" id="UP000275078">
    <property type="component" value="Unassembled WGS sequence"/>
</dbReference>
<organism evidence="2 3">
    <name type="scientific">Ascobolus immersus RN42</name>
    <dbReference type="NCBI Taxonomy" id="1160509"/>
    <lineage>
        <taxon>Eukaryota</taxon>
        <taxon>Fungi</taxon>
        <taxon>Dikarya</taxon>
        <taxon>Ascomycota</taxon>
        <taxon>Pezizomycotina</taxon>
        <taxon>Pezizomycetes</taxon>
        <taxon>Pezizales</taxon>
        <taxon>Ascobolaceae</taxon>
        <taxon>Ascobolus</taxon>
    </lineage>
</organism>
<feature type="region of interest" description="Disordered" evidence="1">
    <location>
        <begin position="1"/>
        <end position="62"/>
    </location>
</feature>
<accession>A0A3N4I0Z2</accession>
<feature type="compositionally biased region" description="Polar residues" evidence="1">
    <location>
        <begin position="1"/>
        <end position="11"/>
    </location>
</feature>
<evidence type="ECO:0008006" key="4">
    <source>
        <dbReference type="Google" id="ProtNLM"/>
    </source>
</evidence>
<evidence type="ECO:0000313" key="2">
    <source>
        <dbReference type="EMBL" id="RPA78368.1"/>
    </source>
</evidence>
<keyword evidence="3" id="KW-1185">Reference proteome</keyword>